<evidence type="ECO:0000256" key="1">
    <source>
        <dbReference type="ARBA" id="ARBA00005964"/>
    </source>
</evidence>
<keyword evidence="7" id="KW-1185">Reference proteome</keyword>
<protein>
    <recommendedName>
        <fullName evidence="3">Carboxylic ester hydrolase</fullName>
        <ecNumber evidence="3">3.1.1.-</ecNumber>
    </recommendedName>
</protein>
<dbReference type="SUPFAM" id="SSF53474">
    <property type="entry name" value="alpha/beta-Hydrolases"/>
    <property type="match status" value="1"/>
</dbReference>
<accession>A0ABV9TXY1</accession>
<comment type="similarity">
    <text evidence="1 3">Belongs to the type-B carboxylesterase/lipase family.</text>
</comment>
<evidence type="ECO:0000313" key="6">
    <source>
        <dbReference type="EMBL" id="MFC4909027.1"/>
    </source>
</evidence>
<reference evidence="7" key="1">
    <citation type="journal article" date="2019" name="Int. J. Syst. Evol. Microbiol.">
        <title>The Global Catalogue of Microorganisms (GCM) 10K type strain sequencing project: providing services to taxonomists for standard genome sequencing and annotation.</title>
        <authorList>
            <consortium name="The Broad Institute Genomics Platform"/>
            <consortium name="The Broad Institute Genome Sequencing Center for Infectious Disease"/>
            <person name="Wu L."/>
            <person name="Ma J."/>
        </authorList>
    </citation>
    <scope>NUCLEOTIDE SEQUENCE [LARGE SCALE GENOMIC DNA]</scope>
    <source>
        <strain evidence="7">KLKA75</strain>
    </source>
</reference>
<feature type="chain" id="PRO_5044999997" description="Carboxylic ester hydrolase" evidence="3">
    <location>
        <begin position="23"/>
        <end position="562"/>
    </location>
</feature>
<dbReference type="Proteomes" id="UP001595872">
    <property type="component" value="Unassembled WGS sequence"/>
</dbReference>
<keyword evidence="3" id="KW-0732">Signal</keyword>
<dbReference type="InterPro" id="IPR002018">
    <property type="entry name" value="CarbesteraseB"/>
</dbReference>
<evidence type="ECO:0000313" key="7">
    <source>
        <dbReference type="Proteomes" id="UP001595872"/>
    </source>
</evidence>
<evidence type="ECO:0000256" key="4">
    <source>
        <dbReference type="SAM" id="MobiDB-lite"/>
    </source>
</evidence>
<organism evidence="6 7">
    <name type="scientific">Actinomadura gamaensis</name>
    <dbReference type="NCBI Taxonomy" id="1763541"/>
    <lineage>
        <taxon>Bacteria</taxon>
        <taxon>Bacillati</taxon>
        <taxon>Actinomycetota</taxon>
        <taxon>Actinomycetes</taxon>
        <taxon>Streptosporangiales</taxon>
        <taxon>Thermomonosporaceae</taxon>
        <taxon>Actinomadura</taxon>
    </lineage>
</organism>
<proteinExistence type="inferred from homology"/>
<dbReference type="InterPro" id="IPR029058">
    <property type="entry name" value="AB_hydrolase_fold"/>
</dbReference>
<gene>
    <name evidence="6" type="ORF">ACFPCY_17015</name>
</gene>
<feature type="signal peptide" evidence="3">
    <location>
        <begin position="1"/>
        <end position="22"/>
    </location>
</feature>
<dbReference type="InterPro" id="IPR050309">
    <property type="entry name" value="Type-B_Carboxylest/Lipase"/>
</dbReference>
<name>A0ABV9TXY1_9ACTN</name>
<dbReference type="InterPro" id="IPR019826">
    <property type="entry name" value="Carboxylesterase_B_AS"/>
</dbReference>
<dbReference type="EC" id="3.1.1.-" evidence="3"/>
<evidence type="ECO:0000256" key="2">
    <source>
        <dbReference type="ARBA" id="ARBA00022801"/>
    </source>
</evidence>
<dbReference type="PANTHER" id="PTHR11559">
    <property type="entry name" value="CARBOXYLESTERASE"/>
    <property type="match status" value="1"/>
</dbReference>
<comment type="caution">
    <text evidence="6">The sequence shown here is derived from an EMBL/GenBank/DDBJ whole genome shotgun (WGS) entry which is preliminary data.</text>
</comment>
<feature type="region of interest" description="Disordered" evidence="4">
    <location>
        <begin position="276"/>
        <end position="298"/>
    </location>
</feature>
<evidence type="ECO:0000259" key="5">
    <source>
        <dbReference type="Pfam" id="PF00135"/>
    </source>
</evidence>
<dbReference type="Pfam" id="PF00135">
    <property type="entry name" value="COesterase"/>
    <property type="match status" value="1"/>
</dbReference>
<dbReference type="PROSITE" id="PS00122">
    <property type="entry name" value="CARBOXYLESTERASE_B_1"/>
    <property type="match status" value="1"/>
</dbReference>
<evidence type="ECO:0000256" key="3">
    <source>
        <dbReference type="RuleBase" id="RU361235"/>
    </source>
</evidence>
<dbReference type="EMBL" id="JBHSIT010000004">
    <property type="protein sequence ID" value="MFC4909027.1"/>
    <property type="molecule type" value="Genomic_DNA"/>
</dbReference>
<dbReference type="RefSeq" id="WP_378256180.1">
    <property type="nucleotide sequence ID" value="NZ_JBHSIT010000004.1"/>
</dbReference>
<dbReference type="Gene3D" id="3.40.50.1820">
    <property type="entry name" value="alpha/beta hydrolase"/>
    <property type="match status" value="1"/>
</dbReference>
<feature type="domain" description="Carboxylesterase type B" evidence="5">
    <location>
        <begin position="57"/>
        <end position="534"/>
    </location>
</feature>
<keyword evidence="2 3" id="KW-0378">Hydrolase</keyword>
<sequence>MKNRWSMTAAAALGTIASVAVAAGPAVAATPATTPTAAYAGTDGAVHAASPAGADGAVVVTDKGAVRGTVATDHREFLGIPYAAPPVGALRWASPRPAAAWKGTRDATRPGNRCAQQAGMLSTTGEEESTAEDCLYLNVTTPRHAPPGRRLPVMVWIHGSGFRNGSGSLYRPAEMVARDDVIVVTVNYRLGLFGFLAHPAFDRAGNGSGNFGLEDQQAALRWVRRNAGSFGGDARNVTIFGESAGGVSTCSQLVSPQAAGLFQRAIVQSGPCTRQAGDWPDFDGSREPSGSWLPHSRAEAEKRGRDVAAKLGCADPVTAAACLRALPVEKLLKESGYGFTPTYGGGGILPTDPNRAYARGEFHRVPVMQGITRDEYRLFQALTEEFTGEKLDKAGYEAHVKAYVGAKRAPEVLRRYPFAKYGSYSVAWSAIVTDATFGRGSTEQRTSLQNRVPTYSFEFADESAPWMADAGKPAFPAGAFHAADLQYLFDTDYFTGRELDAGQRRLSHQMMDYWTRFARTGNPNGPGSPTWRPGSSVQALSPDGVRPVDFDREHSYGFWRTF</sequence>